<dbReference type="PROSITE" id="PS00610">
    <property type="entry name" value="NA_NEUROTRAN_SYMP_1"/>
    <property type="match status" value="1"/>
</dbReference>
<evidence type="ECO:0000256" key="5">
    <source>
        <dbReference type="ARBA" id="ARBA00023136"/>
    </source>
</evidence>
<dbReference type="InterPro" id="IPR037272">
    <property type="entry name" value="SNS_sf"/>
</dbReference>
<evidence type="ECO:0000256" key="4">
    <source>
        <dbReference type="ARBA" id="ARBA00022989"/>
    </source>
</evidence>
<sequence length="499" mass="55018">MSRDQWGTRLGFILAAVGSAIGLGNIWRFPYVAASNGGGAFLFPYFFAIITAGIPILILEFAMGHKFRGGAPITFSRMKKQWEWLGWFQSAVAFFITTYYVAVVAWAVSYIFFAMTQAWGTDTKTFFFAQYLGLTDSPWKFGGLRMNILLPFIFVWTISYYILSKGIKGGIEKANKILIPALVVLTGVIVIRGLTLPGAIDGLNYLFTPQWDKILQPKVWVAAYGQIFFSLSIAFAIMIAYSSYLPPKTDIVNSAFITAFSNHGFELFAATGVFSVLGYMAHTQGVPVSEIASAGVGLAFIVFPKAINALPALKGFVGATFFTALFFAGMTSLISIIEAFLAGIMDKFNLPRQKALNICMGASFVISLIFVTGSGLMVLDIVDYFVNNFGIVIGGLIEVILVGWFFDLESLRKHANEYSDFAIGSWWNLMIKFITPLFLGFMTFQNIIENIKKPYEGYPLSALLAMGWGVFAACFILGIVFYSMKGNNDVMLQPTKEVA</sequence>
<feature type="transmembrane region" description="Helical" evidence="7">
    <location>
        <begin position="84"/>
        <end position="113"/>
    </location>
</feature>
<dbReference type="PANTHER" id="PTHR42948:SF1">
    <property type="entry name" value="TRANSPORTER"/>
    <property type="match status" value="1"/>
</dbReference>
<reference evidence="8 9" key="1">
    <citation type="journal article" date="2019" name="Front. Microbiol.">
        <title>Thermoanaerosceptrum fracticalcis gen. nov. sp. nov., a Novel Fumarate-Fermenting Microorganism From a Deep Fractured Carbonate Aquifer of the US Great Basin.</title>
        <authorList>
            <person name="Hamilton-Brehm S.D."/>
            <person name="Stewart L.E."/>
            <person name="Zavarin M."/>
            <person name="Caldwell M."/>
            <person name="Lawson P.A."/>
            <person name="Onstott T.C."/>
            <person name="Grzymski J."/>
            <person name="Neveux I."/>
            <person name="Lollar B.S."/>
            <person name="Russell C.E."/>
            <person name="Moser D.P."/>
        </authorList>
    </citation>
    <scope>NUCLEOTIDE SEQUENCE [LARGE SCALE GENOMIC DNA]</scope>
    <source>
        <strain evidence="8 9">DRI-13</strain>
    </source>
</reference>
<dbReference type="OrthoDB" id="9762833at2"/>
<feature type="transmembrane region" description="Helical" evidence="7">
    <location>
        <begin position="426"/>
        <end position="448"/>
    </location>
</feature>
<keyword evidence="2 6" id="KW-0813">Transport</keyword>
<name>A0A7G6E626_THEFR</name>
<dbReference type="CDD" id="cd10334">
    <property type="entry name" value="SLC6sbd_u1"/>
    <property type="match status" value="1"/>
</dbReference>
<keyword evidence="3 6" id="KW-0812">Transmembrane</keyword>
<evidence type="ECO:0000313" key="9">
    <source>
        <dbReference type="Proteomes" id="UP000515847"/>
    </source>
</evidence>
<dbReference type="GO" id="GO:0015293">
    <property type="term" value="F:symporter activity"/>
    <property type="evidence" value="ECO:0007669"/>
    <property type="project" value="UniProtKB-KW"/>
</dbReference>
<feature type="transmembrane region" description="Helical" evidence="7">
    <location>
        <begin position="355"/>
        <end position="379"/>
    </location>
</feature>
<feature type="transmembrane region" description="Helical" evidence="7">
    <location>
        <begin position="460"/>
        <end position="484"/>
    </location>
</feature>
<feature type="transmembrane region" description="Helical" evidence="7">
    <location>
        <begin position="316"/>
        <end position="343"/>
    </location>
</feature>
<dbReference type="PRINTS" id="PR00176">
    <property type="entry name" value="NANEUSMPORT"/>
</dbReference>
<evidence type="ECO:0000256" key="2">
    <source>
        <dbReference type="ARBA" id="ARBA00022448"/>
    </source>
</evidence>
<feature type="transmembrane region" description="Helical" evidence="7">
    <location>
        <begin position="175"/>
        <end position="200"/>
    </location>
</feature>
<keyword evidence="5 7" id="KW-0472">Membrane</keyword>
<feature type="transmembrane region" description="Helical" evidence="7">
    <location>
        <begin position="256"/>
        <end position="280"/>
    </location>
</feature>
<feature type="transmembrane region" description="Helical" evidence="7">
    <location>
        <begin position="220"/>
        <end position="244"/>
    </location>
</feature>
<gene>
    <name evidence="8" type="ORF">BR63_15325</name>
</gene>
<evidence type="ECO:0000256" key="3">
    <source>
        <dbReference type="ARBA" id="ARBA00022692"/>
    </source>
</evidence>
<dbReference type="EMBL" id="CP045798">
    <property type="protein sequence ID" value="QNB47530.1"/>
    <property type="molecule type" value="Genomic_DNA"/>
</dbReference>
<evidence type="ECO:0000256" key="6">
    <source>
        <dbReference type="RuleBase" id="RU003732"/>
    </source>
</evidence>
<accession>A0A7G6E626</accession>
<dbReference type="InterPro" id="IPR000175">
    <property type="entry name" value="Na/ntran_symport"/>
</dbReference>
<dbReference type="PROSITE" id="PS50267">
    <property type="entry name" value="NA_NEUROTRAN_SYMP_3"/>
    <property type="match status" value="1"/>
</dbReference>
<comment type="subcellular location">
    <subcellularLocation>
        <location evidence="1">Membrane</location>
        <topology evidence="1">Multi-pass membrane protein</topology>
    </subcellularLocation>
</comment>
<dbReference type="Proteomes" id="UP000515847">
    <property type="component" value="Chromosome"/>
</dbReference>
<evidence type="ECO:0000313" key="8">
    <source>
        <dbReference type="EMBL" id="QNB47530.1"/>
    </source>
</evidence>
<dbReference type="RefSeq" id="WP_034423773.1">
    <property type="nucleotide sequence ID" value="NZ_CP045798.1"/>
</dbReference>
<proteinExistence type="inferred from homology"/>
<dbReference type="AlphaFoldDB" id="A0A7G6E626"/>
<protein>
    <recommendedName>
        <fullName evidence="6">Transporter</fullName>
    </recommendedName>
</protein>
<feature type="transmembrane region" description="Helical" evidence="7">
    <location>
        <begin position="12"/>
        <end position="30"/>
    </location>
</feature>
<dbReference type="Pfam" id="PF00209">
    <property type="entry name" value="SNF"/>
    <property type="match status" value="2"/>
</dbReference>
<dbReference type="PANTHER" id="PTHR42948">
    <property type="entry name" value="TRANSPORTER"/>
    <property type="match status" value="1"/>
</dbReference>
<dbReference type="NCBIfam" id="NF037979">
    <property type="entry name" value="Na_transp"/>
    <property type="match status" value="1"/>
</dbReference>
<keyword evidence="4 7" id="KW-1133">Transmembrane helix</keyword>
<feature type="transmembrane region" description="Helical" evidence="7">
    <location>
        <begin position="386"/>
        <end position="406"/>
    </location>
</feature>
<dbReference type="KEGG" id="tfr:BR63_15325"/>
<evidence type="ECO:0000256" key="7">
    <source>
        <dbReference type="SAM" id="Phobius"/>
    </source>
</evidence>
<dbReference type="GO" id="GO:0016020">
    <property type="term" value="C:membrane"/>
    <property type="evidence" value="ECO:0007669"/>
    <property type="project" value="UniProtKB-SubCell"/>
</dbReference>
<dbReference type="SUPFAM" id="SSF161070">
    <property type="entry name" value="SNF-like"/>
    <property type="match status" value="1"/>
</dbReference>
<feature type="transmembrane region" description="Helical" evidence="7">
    <location>
        <begin position="286"/>
        <end position="304"/>
    </location>
</feature>
<comment type="similarity">
    <text evidence="6">Belongs to the sodium:neurotransmitter symporter (SNF) (TC 2.A.22) family.</text>
</comment>
<keyword evidence="9" id="KW-1185">Reference proteome</keyword>
<organism evidence="8 9">
    <name type="scientific">Thermanaerosceptrum fracticalcis</name>
    <dbReference type="NCBI Taxonomy" id="1712410"/>
    <lineage>
        <taxon>Bacteria</taxon>
        <taxon>Bacillati</taxon>
        <taxon>Bacillota</taxon>
        <taxon>Clostridia</taxon>
        <taxon>Eubacteriales</taxon>
        <taxon>Peptococcaceae</taxon>
        <taxon>Thermanaerosceptrum</taxon>
    </lineage>
</organism>
<feature type="transmembrane region" description="Helical" evidence="7">
    <location>
        <begin position="144"/>
        <end position="163"/>
    </location>
</feature>
<evidence type="ECO:0000256" key="1">
    <source>
        <dbReference type="ARBA" id="ARBA00004141"/>
    </source>
</evidence>
<keyword evidence="6" id="KW-0769">Symport</keyword>
<feature type="transmembrane region" description="Helical" evidence="7">
    <location>
        <begin position="42"/>
        <end position="63"/>
    </location>
</feature>